<gene>
    <name evidence="2" type="primary">Vigan.02G061800</name>
    <name evidence="2" type="ORF">VIGAN_02061800</name>
</gene>
<feature type="transmembrane region" description="Helical" evidence="1">
    <location>
        <begin position="16"/>
        <end position="35"/>
    </location>
</feature>
<protein>
    <submittedName>
        <fullName evidence="2">Uncharacterized protein</fullName>
    </submittedName>
</protein>
<keyword evidence="1" id="KW-0812">Transmembrane</keyword>
<feature type="non-terminal residue" evidence="2">
    <location>
        <position position="1"/>
    </location>
</feature>
<reference evidence="2 3" key="1">
    <citation type="journal article" date="2015" name="Sci. Rep.">
        <title>The power of single molecule real-time sequencing technology in the de novo assembly of a eukaryotic genome.</title>
        <authorList>
            <person name="Sakai H."/>
            <person name="Naito K."/>
            <person name="Ogiso-Tanaka E."/>
            <person name="Takahashi Y."/>
            <person name="Iseki K."/>
            <person name="Muto C."/>
            <person name="Satou K."/>
            <person name="Teruya K."/>
            <person name="Shiroma A."/>
            <person name="Shimoji M."/>
            <person name="Hirano T."/>
            <person name="Itoh T."/>
            <person name="Kaga A."/>
            <person name="Tomooka N."/>
        </authorList>
    </citation>
    <scope>NUCLEOTIDE SEQUENCE [LARGE SCALE GENOMIC DNA]</scope>
    <source>
        <strain evidence="3">cv. Shumari</strain>
    </source>
</reference>
<evidence type="ECO:0000313" key="2">
    <source>
        <dbReference type="EMBL" id="BAT77997.1"/>
    </source>
</evidence>
<keyword evidence="1" id="KW-1133">Transmembrane helix</keyword>
<dbReference type="EMBL" id="AP015035">
    <property type="protein sequence ID" value="BAT77997.1"/>
    <property type="molecule type" value="Genomic_DNA"/>
</dbReference>
<organism evidence="2 3">
    <name type="scientific">Vigna angularis var. angularis</name>
    <dbReference type="NCBI Taxonomy" id="157739"/>
    <lineage>
        <taxon>Eukaryota</taxon>
        <taxon>Viridiplantae</taxon>
        <taxon>Streptophyta</taxon>
        <taxon>Embryophyta</taxon>
        <taxon>Tracheophyta</taxon>
        <taxon>Spermatophyta</taxon>
        <taxon>Magnoliopsida</taxon>
        <taxon>eudicotyledons</taxon>
        <taxon>Gunneridae</taxon>
        <taxon>Pentapetalae</taxon>
        <taxon>rosids</taxon>
        <taxon>fabids</taxon>
        <taxon>Fabales</taxon>
        <taxon>Fabaceae</taxon>
        <taxon>Papilionoideae</taxon>
        <taxon>50 kb inversion clade</taxon>
        <taxon>NPAAA clade</taxon>
        <taxon>indigoferoid/millettioid clade</taxon>
        <taxon>Phaseoleae</taxon>
        <taxon>Vigna</taxon>
    </lineage>
</organism>
<evidence type="ECO:0000313" key="3">
    <source>
        <dbReference type="Proteomes" id="UP000291084"/>
    </source>
</evidence>
<dbReference type="Proteomes" id="UP000291084">
    <property type="component" value="Chromosome 2"/>
</dbReference>
<name>A0A0S3RBW5_PHAAN</name>
<proteinExistence type="predicted"/>
<evidence type="ECO:0000256" key="1">
    <source>
        <dbReference type="SAM" id="Phobius"/>
    </source>
</evidence>
<sequence>QTLLSLPFTHIKCRNLFVKSIGILCLLITLLITLFRNWRSHSNFHRFCTSQRVREVTEESEHTWCFLQDKDSCLKPCVLTLYLSPHHLL</sequence>
<accession>A0A0S3RBW5</accession>
<dbReference type="AlphaFoldDB" id="A0A0S3RBW5"/>
<keyword evidence="3" id="KW-1185">Reference proteome</keyword>
<keyword evidence="1" id="KW-0472">Membrane</keyword>